<keyword evidence="3" id="KW-1185">Reference proteome</keyword>
<organism evidence="4">
    <name type="scientific">Schistosoma curassoni</name>
    <dbReference type="NCBI Taxonomy" id="6186"/>
    <lineage>
        <taxon>Eukaryota</taxon>
        <taxon>Metazoa</taxon>
        <taxon>Spiralia</taxon>
        <taxon>Lophotrochozoa</taxon>
        <taxon>Platyhelminthes</taxon>
        <taxon>Trematoda</taxon>
        <taxon>Digenea</taxon>
        <taxon>Strigeidida</taxon>
        <taxon>Schistosomatoidea</taxon>
        <taxon>Schistosomatidae</taxon>
        <taxon>Schistosoma</taxon>
    </lineage>
</organism>
<protein>
    <submittedName>
        <fullName evidence="4">Secreted protein</fullName>
    </submittedName>
</protein>
<reference evidence="2 3" key="2">
    <citation type="submission" date="2018-11" db="EMBL/GenBank/DDBJ databases">
        <authorList>
            <consortium name="Pathogen Informatics"/>
        </authorList>
    </citation>
    <scope>NUCLEOTIDE SEQUENCE [LARGE SCALE GENOMIC DNA]</scope>
    <source>
        <strain evidence="2">Dakar</strain>
        <strain evidence="3">Dakar, Senegal</strain>
    </source>
</reference>
<keyword evidence="1" id="KW-0812">Transmembrane</keyword>
<keyword evidence="1" id="KW-0472">Membrane</keyword>
<evidence type="ECO:0000313" key="3">
    <source>
        <dbReference type="Proteomes" id="UP000279833"/>
    </source>
</evidence>
<dbReference type="AlphaFoldDB" id="A0A183K5S8"/>
<dbReference type="WBParaSite" id="SCUD_0001035301-mRNA-1">
    <property type="protein sequence ID" value="SCUD_0001035301-mRNA-1"/>
    <property type="gene ID" value="SCUD_0001035301"/>
</dbReference>
<evidence type="ECO:0000313" key="2">
    <source>
        <dbReference type="EMBL" id="VDP39487.1"/>
    </source>
</evidence>
<accession>A0A183K5S8</accession>
<gene>
    <name evidence="2" type="ORF">SCUD_LOCUS10353</name>
</gene>
<sequence>MRRILAVAATSALSVSTGVFSGPAALPLLTCLMDKLTSSIVGGLTLIGGSVGAASMLAGFSEADRFKVI</sequence>
<evidence type="ECO:0000313" key="4">
    <source>
        <dbReference type="WBParaSite" id="SCUD_0001035301-mRNA-1"/>
    </source>
</evidence>
<dbReference type="EMBL" id="UZAK01033732">
    <property type="protein sequence ID" value="VDP39487.1"/>
    <property type="molecule type" value="Genomic_DNA"/>
</dbReference>
<feature type="transmembrane region" description="Helical" evidence="1">
    <location>
        <begin position="37"/>
        <end position="60"/>
    </location>
</feature>
<keyword evidence="1" id="KW-1133">Transmembrane helix</keyword>
<dbReference type="Proteomes" id="UP000279833">
    <property type="component" value="Unassembled WGS sequence"/>
</dbReference>
<evidence type="ECO:0000256" key="1">
    <source>
        <dbReference type="SAM" id="Phobius"/>
    </source>
</evidence>
<proteinExistence type="predicted"/>
<name>A0A183K5S8_9TREM</name>
<reference evidence="4" key="1">
    <citation type="submission" date="2016-06" db="UniProtKB">
        <authorList>
            <consortium name="WormBaseParasite"/>
        </authorList>
    </citation>
    <scope>IDENTIFICATION</scope>
</reference>